<dbReference type="GO" id="GO:0000428">
    <property type="term" value="C:DNA-directed RNA polymerase complex"/>
    <property type="evidence" value="ECO:0007669"/>
    <property type="project" value="UniProtKB-KW"/>
</dbReference>
<evidence type="ECO:0000256" key="1">
    <source>
        <dbReference type="ARBA" id="ARBA00004026"/>
    </source>
</evidence>
<sequence length="297" mass="33498">MLKSGARGSVNQIKQLSGMRGLMIKADGNIVDNPIISNFREGLNIFQYFMCTHGSRKGLADTALKTANSGYLTRKLVDVSQDVIIKERNCGSNKGIIIKNIIQDNEIIEKIENRILGRITSKKIFDRKKKNIICRKNIIIDFEIIKKIKKEKIKKIEVRSVLRCKTYNGVCSFCYGYDLSKRRLVSIGTAVGIIAAQSIGEPGTQLTMRTFHTGGIISNVKTKLRSSIFSKTKGIIKFSKNLICILKKKKIIVISKKSSIFIINNNNFILEEYELPLNCNLKVKNNSFIKIGKKLFS</sequence>
<dbReference type="GO" id="GO:0006351">
    <property type="term" value="P:DNA-templated transcription"/>
    <property type="evidence" value="ECO:0007669"/>
    <property type="project" value="InterPro"/>
</dbReference>
<dbReference type="Pfam" id="PF05000">
    <property type="entry name" value="RNA_pol_Rpb1_4"/>
    <property type="match status" value="1"/>
</dbReference>
<evidence type="ECO:0000256" key="3">
    <source>
        <dbReference type="ARBA" id="ARBA00022478"/>
    </source>
</evidence>
<dbReference type="InterPro" id="IPR007083">
    <property type="entry name" value="RNA_pol_Rpb1_4"/>
</dbReference>
<evidence type="ECO:0000259" key="9">
    <source>
        <dbReference type="Pfam" id="PF04998"/>
    </source>
</evidence>
<keyword evidence="3" id="KW-0240">DNA-directed RNA polymerase</keyword>
<evidence type="ECO:0000313" key="11">
    <source>
        <dbReference type="EMBL" id="JAS20672.1"/>
    </source>
</evidence>
<reference evidence="11" key="1">
    <citation type="submission" date="2015-12" db="EMBL/GenBank/DDBJ databases">
        <title>De novo transcriptome assembly of four potential Pierce s Disease insect vectors from Arizona vineyards.</title>
        <authorList>
            <person name="Tassone E.E."/>
        </authorList>
    </citation>
    <scope>NUCLEOTIDE SEQUENCE</scope>
</reference>
<comment type="function">
    <text evidence="1">DNA-dependent RNA polymerase catalyzes the transcription of DNA into RNA using the four ribonucleoside triphosphates as substrates.</text>
</comment>
<evidence type="ECO:0000256" key="4">
    <source>
        <dbReference type="ARBA" id="ARBA00022679"/>
    </source>
</evidence>
<keyword evidence="7" id="KW-0804">Transcription</keyword>
<dbReference type="EMBL" id="GEDC01016626">
    <property type="protein sequence ID" value="JAS20672.1"/>
    <property type="molecule type" value="Transcribed_RNA"/>
</dbReference>
<dbReference type="Pfam" id="PF04998">
    <property type="entry name" value="RNA_pol_Rpb1_5"/>
    <property type="match status" value="1"/>
</dbReference>
<evidence type="ECO:0000256" key="2">
    <source>
        <dbReference type="ARBA" id="ARBA00012418"/>
    </source>
</evidence>
<dbReference type="GO" id="GO:0003899">
    <property type="term" value="F:DNA-directed RNA polymerase activity"/>
    <property type="evidence" value="ECO:0007669"/>
    <property type="project" value="UniProtKB-EC"/>
</dbReference>
<dbReference type="GO" id="GO:0003677">
    <property type="term" value="F:DNA binding"/>
    <property type="evidence" value="ECO:0007669"/>
    <property type="project" value="InterPro"/>
</dbReference>
<dbReference type="InterPro" id="IPR038120">
    <property type="entry name" value="Rpb1_funnel_sf"/>
</dbReference>
<dbReference type="SUPFAM" id="SSF64484">
    <property type="entry name" value="beta and beta-prime subunits of DNA dependent RNA-polymerase"/>
    <property type="match status" value="1"/>
</dbReference>
<proteinExistence type="predicted"/>
<evidence type="ECO:0000256" key="5">
    <source>
        <dbReference type="ARBA" id="ARBA00022695"/>
    </source>
</evidence>
<dbReference type="PANTHER" id="PTHR19376">
    <property type="entry name" value="DNA-DIRECTED RNA POLYMERASE"/>
    <property type="match status" value="1"/>
</dbReference>
<name>A0A1B6D4P6_9HEMI</name>
<protein>
    <recommendedName>
        <fullName evidence="2">DNA-directed RNA polymerase</fullName>
        <ecNumber evidence="2">2.7.7.6</ecNumber>
    </recommendedName>
</protein>
<gene>
    <name evidence="11" type="ORF">g.25779</name>
</gene>
<comment type="catalytic activity">
    <reaction evidence="8">
        <text>RNA(n) + a ribonucleoside 5'-triphosphate = RNA(n+1) + diphosphate</text>
        <dbReference type="Rhea" id="RHEA:21248"/>
        <dbReference type="Rhea" id="RHEA-COMP:14527"/>
        <dbReference type="Rhea" id="RHEA-COMP:17342"/>
        <dbReference type="ChEBI" id="CHEBI:33019"/>
        <dbReference type="ChEBI" id="CHEBI:61557"/>
        <dbReference type="ChEBI" id="CHEBI:140395"/>
        <dbReference type="EC" id="2.7.7.6"/>
    </reaction>
</comment>
<evidence type="ECO:0000256" key="7">
    <source>
        <dbReference type="ARBA" id="ARBA00023163"/>
    </source>
</evidence>
<accession>A0A1B6D4P6</accession>
<dbReference type="EC" id="2.7.7.6" evidence="2"/>
<keyword evidence="5" id="KW-0548">Nucleotidyltransferase</keyword>
<evidence type="ECO:0000259" key="10">
    <source>
        <dbReference type="Pfam" id="PF05000"/>
    </source>
</evidence>
<organism evidence="11">
    <name type="scientific">Clastoptera arizonana</name>
    <name type="common">Arizona spittle bug</name>
    <dbReference type="NCBI Taxonomy" id="38151"/>
    <lineage>
        <taxon>Eukaryota</taxon>
        <taxon>Metazoa</taxon>
        <taxon>Ecdysozoa</taxon>
        <taxon>Arthropoda</taxon>
        <taxon>Hexapoda</taxon>
        <taxon>Insecta</taxon>
        <taxon>Pterygota</taxon>
        <taxon>Neoptera</taxon>
        <taxon>Paraneoptera</taxon>
        <taxon>Hemiptera</taxon>
        <taxon>Auchenorrhyncha</taxon>
        <taxon>Cercopoidea</taxon>
        <taxon>Clastopteridae</taxon>
        <taxon>Clastoptera</taxon>
    </lineage>
</organism>
<dbReference type="Gene3D" id="1.10.132.30">
    <property type="match status" value="1"/>
</dbReference>
<keyword evidence="4" id="KW-0808">Transferase</keyword>
<evidence type="ECO:0000256" key="8">
    <source>
        <dbReference type="ARBA" id="ARBA00048552"/>
    </source>
</evidence>
<feature type="domain" description="RNA polymerase Rpb1" evidence="9">
    <location>
        <begin position="42"/>
        <end position="276"/>
    </location>
</feature>
<dbReference type="PANTHER" id="PTHR19376:SF54">
    <property type="entry name" value="DNA-DIRECTED RNA POLYMERASE SUBUNIT BETA"/>
    <property type="match status" value="1"/>
</dbReference>
<dbReference type="InterPro" id="IPR007081">
    <property type="entry name" value="RNA_pol_Rpb1_5"/>
</dbReference>
<feature type="domain" description="RNA polymerase Rpb1" evidence="10">
    <location>
        <begin position="1"/>
        <end position="30"/>
    </location>
</feature>
<evidence type="ECO:0000256" key="6">
    <source>
        <dbReference type="ARBA" id="ARBA00022723"/>
    </source>
</evidence>
<dbReference type="Gene3D" id="2.40.50.100">
    <property type="match status" value="1"/>
</dbReference>
<keyword evidence="6" id="KW-0479">Metal-binding</keyword>
<dbReference type="GO" id="GO:0046872">
    <property type="term" value="F:metal ion binding"/>
    <property type="evidence" value="ECO:0007669"/>
    <property type="project" value="UniProtKB-KW"/>
</dbReference>
<dbReference type="InterPro" id="IPR045867">
    <property type="entry name" value="DNA-dir_RpoC_beta_prime"/>
</dbReference>
<dbReference type="AlphaFoldDB" id="A0A1B6D4P6"/>